<dbReference type="Gene3D" id="1.20.120.350">
    <property type="entry name" value="Voltage-gated potassium channels. Chain C"/>
    <property type="match status" value="1"/>
</dbReference>
<dbReference type="Gene3D" id="1.10.287.70">
    <property type="match status" value="1"/>
</dbReference>
<keyword evidence="2" id="KW-0813">Transport</keyword>
<dbReference type="InterPro" id="IPR027359">
    <property type="entry name" value="Volt_channel_dom_sf"/>
</dbReference>
<accession>A0A126QYS8</accession>
<proteinExistence type="predicted"/>
<keyword evidence="8" id="KW-0175">Coiled coil</keyword>
<evidence type="ECO:0000256" key="5">
    <source>
        <dbReference type="ARBA" id="ARBA00023065"/>
    </source>
</evidence>
<feature type="transmembrane region" description="Helical" evidence="9">
    <location>
        <begin position="183"/>
        <end position="207"/>
    </location>
</feature>
<feature type="transmembrane region" description="Helical" evidence="9">
    <location>
        <begin position="12"/>
        <end position="29"/>
    </location>
</feature>
<keyword evidence="3 9" id="KW-0812">Transmembrane</keyword>
<keyword evidence="7" id="KW-0407">Ion channel</keyword>
<evidence type="ECO:0000256" key="4">
    <source>
        <dbReference type="ARBA" id="ARBA00022989"/>
    </source>
</evidence>
<dbReference type="PATRIC" id="fig|294671.3.peg.413"/>
<evidence type="ECO:0000256" key="8">
    <source>
        <dbReference type="SAM" id="Coils"/>
    </source>
</evidence>
<feature type="transmembrane region" description="Helical" evidence="9">
    <location>
        <begin position="126"/>
        <end position="148"/>
    </location>
</feature>
<keyword evidence="4 9" id="KW-1133">Transmembrane helix</keyword>
<keyword evidence="12" id="KW-1185">Reference proteome</keyword>
<name>A0A126QYS8_METOL</name>
<reference evidence="11 12" key="1">
    <citation type="journal article" date="2016" name="Genome Announc.">
        <title>Draft Genome Sequence of the Rumen Methanogen Methanobrevibacter olleyae YLM1.</title>
        <authorList>
            <person name="Kelly W.J."/>
            <person name="Li D."/>
            <person name="Lambie S.C."/>
            <person name="Cox F."/>
            <person name="Attwood G.T."/>
            <person name="Altermann E."/>
            <person name="Leahy S.C."/>
        </authorList>
    </citation>
    <scope>NUCLEOTIDE SEQUENCE [LARGE SCALE GENOMIC DNA]</scope>
    <source>
        <strain evidence="11 12">YLM1</strain>
    </source>
</reference>
<dbReference type="GO" id="GO:0001508">
    <property type="term" value="P:action potential"/>
    <property type="evidence" value="ECO:0007669"/>
    <property type="project" value="TreeGrafter"/>
</dbReference>
<dbReference type="SUPFAM" id="SSF81324">
    <property type="entry name" value="Voltage-gated potassium channels"/>
    <property type="match status" value="1"/>
</dbReference>
<gene>
    <name evidence="11" type="ORF">YLM1_0397</name>
</gene>
<dbReference type="PROSITE" id="PS50209">
    <property type="entry name" value="CARD"/>
    <property type="match status" value="1"/>
</dbReference>
<feature type="transmembrane region" description="Helical" evidence="9">
    <location>
        <begin position="94"/>
        <end position="114"/>
    </location>
</feature>
<dbReference type="InterPro" id="IPR001315">
    <property type="entry name" value="CARD"/>
</dbReference>
<evidence type="ECO:0000256" key="9">
    <source>
        <dbReference type="SAM" id="Phobius"/>
    </source>
</evidence>
<dbReference type="RefSeq" id="WP_067145801.1">
    <property type="nucleotide sequence ID" value="NZ_CP014265.1"/>
</dbReference>
<evidence type="ECO:0000313" key="12">
    <source>
        <dbReference type="Proteomes" id="UP000066376"/>
    </source>
</evidence>
<dbReference type="GO" id="GO:0005249">
    <property type="term" value="F:voltage-gated potassium channel activity"/>
    <property type="evidence" value="ECO:0007669"/>
    <property type="project" value="InterPro"/>
</dbReference>
<dbReference type="PANTHER" id="PTHR11537:SF254">
    <property type="entry name" value="POTASSIUM VOLTAGE-GATED CHANNEL PROTEIN SHAB"/>
    <property type="match status" value="1"/>
</dbReference>
<dbReference type="KEGG" id="mol:YLM1_0397"/>
<dbReference type="AlphaFoldDB" id="A0A126QYS8"/>
<dbReference type="Proteomes" id="UP000066376">
    <property type="component" value="Chromosome"/>
</dbReference>
<evidence type="ECO:0000313" key="11">
    <source>
        <dbReference type="EMBL" id="AMK14957.1"/>
    </source>
</evidence>
<dbReference type="PANTHER" id="PTHR11537">
    <property type="entry name" value="VOLTAGE-GATED POTASSIUM CHANNEL"/>
    <property type="match status" value="1"/>
</dbReference>
<keyword evidence="6 9" id="KW-0472">Membrane</keyword>
<evidence type="ECO:0000256" key="2">
    <source>
        <dbReference type="ARBA" id="ARBA00022448"/>
    </source>
</evidence>
<evidence type="ECO:0000256" key="1">
    <source>
        <dbReference type="ARBA" id="ARBA00004141"/>
    </source>
</evidence>
<dbReference type="Pfam" id="PF07885">
    <property type="entry name" value="Ion_trans_2"/>
    <property type="match status" value="1"/>
</dbReference>
<feature type="coiled-coil region" evidence="8">
    <location>
        <begin position="209"/>
        <end position="271"/>
    </location>
</feature>
<reference evidence="12" key="2">
    <citation type="submission" date="2016-02" db="EMBL/GenBank/DDBJ databases">
        <title>The draft genome sequence of the rumen methanogen Methanobrevibacter olleyae YLM1.</title>
        <authorList>
            <consortium name="New Zealand Agricultural Greenhouse Gas Research Centre/Pastoral Greenhouse Gas Research Consortium"/>
            <person name="Kelly W.J."/>
            <person name="Li D."/>
            <person name="Lambie S.C."/>
            <person name="Attwood G.T."/>
            <person name="Altermann E."/>
            <person name="Leahy S.C."/>
        </authorList>
    </citation>
    <scope>NUCLEOTIDE SEQUENCE [LARGE SCALE GENOMIC DNA]</scope>
    <source>
        <strain evidence="12">YLM1</strain>
    </source>
</reference>
<dbReference type="GeneID" id="28488695"/>
<feature type="domain" description="CARD" evidence="10">
    <location>
        <begin position="211"/>
        <end position="276"/>
    </location>
</feature>
<dbReference type="GO" id="GO:0008076">
    <property type="term" value="C:voltage-gated potassium channel complex"/>
    <property type="evidence" value="ECO:0007669"/>
    <property type="project" value="InterPro"/>
</dbReference>
<feature type="transmembrane region" description="Helical" evidence="9">
    <location>
        <begin position="35"/>
        <end position="59"/>
    </location>
</feature>
<organism evidence="11 12">
    <name type="scientific">Methanobrevibacter olleyae</name>
    <dbReference type="NCBI Taxonomy" id="294671"/>
    <lineage>
        <taxon>Archaea</taxon>
        <taxon>Methanobacteriati</taxon>
        <taxon>Methanobacteriota</taxon>
        <taxon>Methanomada group</taxon>
        <taxon>Methanobacteria</taxon>
        <taxon>Methanobacteriales</taxon>
        <taxon>Methanobacteriaceae</taxon>
        <taxon>Methanobrevibacter</taxon>
    </lineage>
</organism>
<evidence type="ECO:0000259" key="10">
    <source>
        <dbReference type="PROSITE" id="PS50209"/>
    </source>
</evidence>
<dbReference type="InterPro" id="IPR013099">
    <property type="entry name" value="K_chnl_dom"/>
</dbReference>
<sequence length="276" mass="32306">MKSWFERLDISLSILIIIDVLLIIASILFNLEQEYIDFIFIFDTLICIVLIINFIIKYLDSADRNQFLKENYLDLVASLPLGLLILPFPSQLLYSYHLIILLRLLRVILLFKDISKYVKKFFNATYLDKIIAIFIVIIVGSTFTLYYFDPNIHSIYESLWFIFQTITTVGYGDIIPESPVGHFISLLLLIVGVLMFSVLTASFAYFFNQKIFKEENDEFNKKVNTLKENLDKTKESIDKIKEKTISNDEELAEIKENVKDLSNRMDYLIDLIEKKE</sequence>
<evidence type="ECO:0000256" key="6">
    <source>
        <dbReference type="ARBA" id="ARBA00023136"/>
    </source>
</evidence>
<keyword evidence="5" id="KW-0406">Ion transport</keyword>
<evidence type="ECO:0000256" key="3">
    <source>
        <dbReference type="ARBA" id="ARBA00022692"/>
    </source>
</evidence>
<dbReference type="PRINTS" id="PR00169">
    <property type="entry name" value="KCHANNEL"/>
</dbReference>
<dbReference type="STRING" id="294671.YLM1_0397"/>
<dbReference type="InterPro" id="IPR028325">
    <property type="entry name" value="VG_K_chnl"/>
</dbReference>
<protein>
    <submittedName>
        <fullName evidence="11">Ion transport protein</fullName>
    </submittedName>
</protein>
<evidence type="ECO:0000256" key="7">
    <source>
        <dbReference type="ARBA" id="ARBA00023303"/>
    </source>
</evidence>
<dbReference type="EMBL" id="CP014265">
    <property type="protein sequence ID" value="AMK14957.1"/>
    <property type="molecule type" value="Genomic_DNA"/>
</dbReference>
<comment type="subcellular location">
    <subcellularLocation>
        <location evidence="1">Membrane</location>
        <topology evidence="1">Multi-pass membrane protein</topology>
    </subcellularLocation>
</comment>